<feature type="compositionally biased region" description="Basic and acidic residues" evidence="1">
    <location>
        <begin position="49"/>
        <end position="111"/>
    </location>
</feature>
<keyword evidence="2" id="KW-0732">Signal</keyword>
<evidence type="ECO:0000313" key="3">
    <source>
        <dbReference type="EMBL" id="ADI29153.1"/>
    </source>
</evidence>
<dbReference type="RefSeq" id="WP_013147469.1">
    <property type="nucleotide sequence ID" value="NC_014207.1"/>
</dbReference>
<evidence type="ECO:0000256" key="1">
    <source>
        <dbReference type="SAM" id="MobiDB-lite"/>
    </source>
</evidence>
<dbReference type="AlphaFoldDB" id="D7DPA9"/>
<dbReference type="HOGENOM" id="CLU_168133_0_0_4"/>
<sequence length="111" mass="12610" precursor="true">MNKLLLSIMAIAISATFTTAATAGVRDPNVNKHQHHQDRRIAQGVKSGELTRGEAKDLRGDQRNIRQEERAFKSDGNLSKDERQELHQDQHAASKEIYQEKHDAQERPRAN</sequence>
<feature type="chain" id="PRO_5003094630" description="Lipoprotein" evidence="2">
    <location>
        <begin position="24"/>
        <end position="111"/>
    </location>
</feature>
<feature type="signal peptide" evidence="2">
    <location>
        <begin position="1"/>
        <end position="23"/>
    </location>
</feature>
<reference evidence="3 4" key="2">
    <citation type="journal article" date="2011" name="J. Bacteriol.">
        <title>Genomes of three methylotrophs from a single niche uncover genetic and metabolic divergence of Methylophilaceae.</title>
        <authorList>
            <person name="Lapidus A."/>
            <person name="Clum A."/>
            <person name="Labutti K."/>
            <person name="Kaluzhnaya M.G."/>
            <person name="Lim S."/>
            <person name="Beck D.A."/>
            <person name="Glavina Del Rio T."/>
            <person name="Nolan M."/>
            <person name="Mavromatis K."/>
            <person name="Huntemann M."/>
            <person name="Lucas S."/>
            <person name="Lidstrom M.E."/>
            <person name="Ivanova N."/>
            <person name="Chistoserdova L."/>
        </authorList>
    </citation>
    <scope>NUCLEOTIDE SEQUENCE [LARGE SCALE GENOMIC DNA]</scope>
    <source>
        <strain evidence="3 4">301</strain>
    </source>
</reference>
<feature type="region of interest" description="Disordered" evidence="1">
    <location>
        <begin position="27"/>
        <end position="111"/>
    </location>
</feature>
<evidence type="ECO:0000313" key="4">
    <source>
        <dbReference type="Proteomes" id="UP000000383"/>
    </source>
</evidence>
<accession>D7DPA9</accession>
<evidence type="ECO:0008006" key="5">
    <source>
        <dbReference type="Google" id="ProtNLM"/>
    </source>
</evidence>
<protein>
    <recommendedName>
        <fullName evidence="5">Lipoprotein</fullName>
    </recommendedName>
</protein>
<gene>
    <name evidence="3" type="ordered locus">M301_0769</name>
</gene>
<dbReference type="OrthoDB" id="5950533at2"/>
<evidence type="ECO:0000256" key="2">
    <source>
        <dbReference type="SAM" id="SignalP"/>
    </source>
</evidence>
<dbReference type="STRING" id="666681.M301_0769"/>
<reference evidence="4" key="1">
    <citation type="submission" date="2010-05" db="EMBL/GenBank/DDBJ databases">
        <title>Complete sequence of Methylotenera sp. 301.</title>
        <authorList>
            <person name="Lucas S."/>
            <person name="Copeland A."/>
            <person name="Lapidus A."/>
            <person name="Cheng J.-F."/>
            <person name="Bruce D."/>
            <person name="Goodwin L."/>
            <person name="Pitluck S."/>
            <person name="Clum A."/>
            <person name="Land M."/>
            <person name="Hauser L."/>
            <person name="Kyrpides N."/>
            <person name="Ivanova N."/>
            <person name="Chistoservova L."/>
            <person name="Kalyuzhnaya M."/>
            <person name="Woyke T."/>
        </authorList>
    </citation>
    <scope>NUCLEOTIDE SEQUENCE [LARGE SCALE GENOMIC DNA]</scope>
    <source>
        <strain evidence="4">301</strain>
    </source>
</reference>
<organism evidence="3 4">
    <name type="scientific">Methylotenera versatilis (strain 301)</name>
    <dbReference type="NCBI Taxonomy" id="666681"/>
    <lineage>
        <taxon>Bacteria</taxon>
        <taxon>Pseudomonadati</taxon>
        <taxon>Pseudomonadota</taxon>
        <taxon>Betaproteobacteria</taxon>
        <taxon>Nitrosomonadales</taxon>
        <taxon>Methylophilaceae</taxon>
        <taxon>Methylotenera</taxon>
    </lineage>
</organism>
<name>D7DPA9_METV0</name>
<keyword evidence="4" id="KW-1185">Reference proteome</keyword>
<dbReference type="KEGG" id="meh:M301_0769"/>
<dbReference type="EMBL" id="CP002056">
    <property type="protein sequence ID" value="ADI29153.1"/>
    <property type="molecule type" value="Genomic_DNA"/>
</dbReference>
<proteinExistence type="predicted"/>
<dbReference type="Proteomes" id="UP000000383">
    <property type="component" value="Chromosome"/>
</dbReference>